<dbReference type="AlphaFoldDB" id="A0A0E9X949"/>
<accession>A0A0E9X949</accession>
<organism evidence="1">
    <name type="scientific">Anguilla anguilla</name>
    <name type="common">European freshwater eel</name>
    <name type="synonym">Muraena anguilla</name>
    <dbReference type="NCBI Taxonomy" id="7936"/>
    <lineage>
        <taxon>Eukaryota</taxon>
        <taxon>Metazoa</taxon>
        <taxon>Chordata</taxon>
        <taxon>Craniata</taxon>
        <taxon>Vertebrata</taxon>
        <taxon>Euteleostomi</taxon>
        <taxon>Actinopterygii</taxon>
        <taxon>Neopterygii</taxon>
        <taxon>Teleostei</taxon>
        <taxon>Anguilliformes</taxon>
        <taxon>Anguillidae</taxon>
        <taxon>Anguilla</taxon>
    </lineage>
</organism>
<protein>
    <submittedName>
        <fullName evidence="1">Uncharacterized protein</fullName>
    </submittedName>
</protein>
<reference evidence="1" key="2">
    <citation type="journal article" date="2015" name="Fish Shellfish Immunol.">
        <title>Early steps in the European eel (Anguilla anguilla)-Vibrio vulnificus interaction in the gills: Role of the RtxA13 toxin.</title>
        <authorList>
            <person name="Callol A."/>
            <person name="Pajuelo D."/>
            <person name="Ebbesson L."/>
            <person name="Teles M."/>
            <person name="MacKenzie S."/>
            <person name="Amaro C."/>
        </authorList>
    </citation>
    <scope>NUCLEOTIDE SEQUENCE</scope>
</reference>
<name>A0A0E9X949_ANGAN</name>
<proteinExistence type="predicted"/>
<sequence>MLECLNIIAFSKVRGQQNGLVVILVGIDTHCPSYD</sequence>
<reference evidence="1" key="1">
    <citation type="submission" date="2014-11" db="EMBL/GenBank/DDBJ databases">
        <authorList>
            <person name="Amaro Gonzalez C."/>
        </authorList>
    </citation>
    <scope>NUCLEOTIDE SEQUENCE</scope>
</reference>
<dbReference type="EMBL" id="GBXM01009428">
    <property type="protein sequence ID" value="JAH99149.1"/>
    <property type="molecule type" value="Transcribed_RNA"/>
</dbReference>
<evidence type="ECO:0000313" key="1">
    <source>
        <dbReference type="EMBL" id="JAH99149.1"/>
    </source>
</evidence>